<gene>
    <name evidence="1" type="ORF">EGH82_10830</name>
</gene>
<comment type="caution">
    <text evidence="1">The sequence shown here is derived from an EMBL/GenBank/DDBJ whole genome shotgun (WGS) entry which is preliminary data.</text>
</comment>
<dbReference type="Proteomes" id="UP000278792">
    <property type="component" value="Unassembled WGS sequence"/>
</dbReference>
<dbReference type="InterPro" id="IPR014980">
    <property type="entry name" value="DOPA_dioxygen"/>
</dbReference>
<dbReference type="Gene3D" id="3.30.70.1240">
    <property type="entry name" value="DOPA-like domains"/>
    <property type="match status" value="1"/>
</dbReference>
<dbReference type="PANTHER" id="PTHR36423:SF2">
    <property type="entry name" value="AFR070WP"/>
    <property type="match status" value="1"/>
</dbReference>
<reference evidence="1 2" key="1">
    <citation type="submission" date="2018-11" db="EMBL/GenBank/DDBJ databases">
        <title>Vibrio ponticus strain CAIM 1751 pathogenic for the snapper Lutjanus guttatus.</title>
        <authorList>
            <person name="Soto-Rodriguez S."/>
            <person name="Lozano-Olvera R."/>
            <person name="Gomez-Gil B."/>
        </authorList>
    </citation>
    <scope>NUCLEOTIDE SEQUENCE [LARGE SCALE GENOMIC DNA]</scope>
    <source>
        <strain evidence="1 2">CAIM 1751</strain>
    </source>
</reference>
<dbReference type="GO" id="GO:0051213">
    <property type="term" value="F:dioxygenase activity"/>
    <property type="evidence" value="ECO:0007669"/>
    <property type="project" value="UniProtKB-KW"/>
</dbReference>
<keyword evidence="1" id="KW-0223">Dioxygenase</keyword>
<dbReference type="RefSeq" id="WP_123782074.1">
    <property type="nucleotide sequence ID" value="NZ_RKIK01000027.1"/>
</dbReference>
<protein>
    <submittedName>
        <fullName evidence="1">4,5-dioxygenase</fullName>
    </submittedName>
</protein>
<dbReference type="PIRSF" id="PIRSF028139">
    <property type="entry name" value="DOPA-diox_rel_Mll2280"/>
    <property type="match status" value="1"/>
</dbReference>
<accession>A0A3N3E099</accession>
<dbReference type="SUPFAM" id="SSF143410">
    <property type="entry name" value="DOPA-like"/>
    <property type="match status" value="1"/>
</dbReference>
<proteinExistence type="predicted"/>
<dbReference type="Pfam" id="PF08883">
    <property type="entry name" value="DOPA_dioxygen"/>
    <property type="match status" value="1"/>
</dbReference>
<dbReference type="EMBL" id="RKIK01000027">
    <property type="protein sequence ID" value="ROV60059.1"/>
    <property type="molecule type" value="Genomic_DNA"/>
</dbReference>
<name>A0A3N3E099_9VIBR</name>
<evidence type="ECO:0000313" key="1">
    <source>
        <dbReference type="EMBL" id="ROV60059.1"/>
    </source>
</evidence>
<evidence type="ECO:0000313" key="2">
    <source>
        <dbReference type="Proteomes" id="UP000278792"/>
    </source>
</evidence>
<dbReference type="AlphaFoldDB" id="A0A3N3E099"/>
<dbReference type="InterPro" id="IPR023389">
    <property type="entry name" value="DOPA-like_sf"/>
</dbReference>
<organism evidence="1 2">
    <name type="scientific">Vibrio ponticus</name>
    <dbReference type="NCBI Taxonomy" id="265668"/>
    <lineage>
        <taxon>Bacteria</taxon>
        <taxon>Pseudomonadati</taxon>
        <taxon>Pseudomonadota</taxon>
        <taxon>Gammaproteobacteria</taxon>
        <taxon>Vibrionales</taxon>
        <taxon>Vibrionaceae</taxon>
        <taxon>Vibrio</taxon>
    </lineage>
</organism>
<dbReference type="PANTHER" id="PTHR36423">
    <property type="entry name" value="AFR070WP"/>
    <property type="match status" value="1"/>
</dbReference>
<sequence>MSFPVNRHQDYHAHFYFEQQSSDYAAEIREQISQQLGLFVGRFNQRLVGPHTKWSFEIDFNHQQFDTLIEWLEAHRNGHSVLVHAVTGDDYLDHTDYVYWLGEAVELDITGFEKSN</sequence>
<keyword evidence="1" id="KW-0560">Oxidoreductase</keyword>